<gene>
    <name evidence="2" type="ORF">B0I35DRAFT_234259</name>
</gene>
<sequence length="341" mass="38397">MCMREGRWRSSMPLSLAGWVCLTLKHFSAVLICTAFYSPSRLLYAVKRTRTARRAYVRSCNSIRLPVQGGLLRAIMLRLKPTTISLTAMELEEYELHRQYVRTSRPRARRGAGTRRINQLGINSYHHDNPASRAYWYERPLDLHAQGMLHGCPVSSKPSSSVTNDHSGPSEAGGREGILQQDPVEEVRLSLERLSTLPPPFSTTRRSNQAPRSIAGQYTHSGPDTVPVRASQQDQTSPEVGQKRVLSSHYSDLTLPSQPSPVGIFRVPMSERNQRHRRRPQWTYNKSEYTIPSQYAGEDGDRDIAVYDDSVPAESQPQGSRGLPESRHQSRFGRMQDGGSV</sequence>
<evidence type="ECO:0000313" key="3">
    <source>
        <dbReference type="Proteomes" id="UP000813444"/>
    </source>
</evidence>
<proteinExistence type="predicted"/>
<feature type="compositionally biased region" description="Polar residues" evidence="1">
    <location>
        <begin position="156"/>
        <end position="167"/>
    </location>
</feature>
<feature type="compositionally biased region" description="Polar residues" evidence="1">
    <location>
        <begin position="202"/>
        <end position="222"/>
    </location>
</feature>
<organism evidence="2 3">
    <name type="scientific">Stachybotrys elegans</name>
    <dbReference type="NCBI Taxonomy" id="80388"/>
    <lineage>
        <taxon>Eukaryota</taxon>
        <taxon>Fungi</taxon>
        <taxon>Dikarya</taxon>
        <taxon>Ascomycota</taxon>
        <taxon>Pezizomycotina</taxon>
        <taxon>Sordariomycetes</taxon>
        <taxon>Hypocreomycetidae</taxon>
        <taxon>Hypocreales</taxon>
        <taxon>Stachybotryaceae</taxon>
        <taxon>Stachybotrys</taxon>
    </lineage>
</organism>
<comment type="caution">
    <text evidence="2">The sequence shown here is derived from an EMBL/GenBank/DDBJ whole genome shotgun (WGS) entry which is preliminary data.</text>
</comment>
<name>A0A8K0SXE5_9HYPO</name>
<dbReference type="AlphaFoldDB" id="A0A8K0SXE5"/>
<feature type="region of interest" description="Disordered" evidence="1">
    <location>
        <begin position="149"/>
        <end position="180"/>
    </location>
</feature>
<protein>
    <submittedName>
        <fullName evidence="2">Uncharacterized protein</fullName>
    </submittedName>
</protein>
<reference evidence="2" key="1">
    <citation type="journal article" date="2021" name="Nat. Commun.">
        <title>Genetic determinants of endophytism in the Arabidopsis root mycobiome.</title>
        <authorList>
            <person name="Mesny F."/>
            <person name="Miyauchi S."/>
            <person name="Thiergart T."/>
            <person name="Pickel B."/>
            <person name="Atanasova L."/>
            <person name="Karlsson M."/>
            <person name="Huettel B."/>
            <person name="Barry K.W."/>
            <person name="Haridas S."/>
            <person name="Chen C."/>
            <person name="Bauer D."/>
            <person name="Andreopoulos W."/>
            <person name="Pangilinan J."/>
            <person name="LaButti K."/>
            <person name="Riley R."/>
            <person name="Lipzen A."/>
            <person name="Clum A."/>
            <person name="Drula E."/>
            <person name="Henrissat B."/>
            <person name="Kohler A."/>
            <person name="Grigoriev I.V."/>
            <person name="Martin F.M."/>
            <person name="Hacquard S."/>
        </authorList>
    </citation>
    <scope>NUCLEOTIDE SEQUENCE</scope>
    <source>
        <strain evidence="2">MPI-CAGE-CH-0235</strain>
    </source>
</reference>
<feature type="region of interest" description="Disordered" evidence="1">
    <location>
        <begin position="308"/>
        <end position="341"/>
    </location>
</feature>
<dbReference type="Proteomes" id="UP000813444">
    <property type="component" value="Unassembled WGS sequence"/>
</dbReference>
<evidence type="ECO:0000313" key="2">
    <source>
        <dbReference type="EMBL" id="KAH7320308.1"/>
    </source>
</evidence>
<dbReference type="OrthoDB" id="3437607at2759"/>
<keyword evidence="3" id="KW-1185">Reference proteome</keyword>
<accession>A0A8K0SXE5</accession>
<evidence type="ECO:0000256" key="1">
    <source>
        <dbReference type="SAM" id="MobiDB-lite"/>
    </source>
</evidence>
<dbReference type="EMBL" id="JAGPNK010000006">
    <property type="protein sequence ID" value="KAH7320308.1"/>
    <property type="molecule type" value="Genomic_DNA"/>
</dbReference>
<feature type="region of interest" description="Disordered" evidence="1">
    <location>
        <begin position="193"/>
        <end position="243"/>
    </location>
</feature>
<feature type="compositionally biased region" description="Polar residues" evidence="1">
    <location>
        <begin position="230"/>
        <end position="239"/>
    </location>
</feature>